<dbReference type="AlphaFoldDB" id="A0A1G2LUC8"/>
<evidence type="ECO:0000313" key="1">
    <source>
        <dbReference type="EMBL" id="OHA14421.1"/>
    </source>
</evidence>
<dbReference type="EMBL" id="MHQZ01000010">
    <property type="protein sequence ID" value="OHA14421.1"/>
    <property type="molecule type" value="Genomic_DNA"/>
</dbReference>
<gene>
    <name evidence="1" type="ORF">A2909_01235</name>
</gene>
<dbReference type="Proteomes" id="UP000178302">
    <property type="component" value="Unassembled WGS sequence"/>
</dbReference>
<protein>
    <submittedName>
        <fullName evidence="1">Uncharacterized protein</fullName>
    </submittedName>
</protein>
<name>A0A1G2LUC8_9BACT</name>
<comment type="caution">
    <text evidence="1">The sequence shown here is derived from an EMBL/GenBank/DDBJ whole genome shotgun (WGS) entry which is preliminary data.</text>
</comment>
<organism evidence="1 2">
    <name type="scientific">Candidatus Tagabacteria bacterium RIFCSPLOWO2_01_FULL_39_11</name>
    <dbReference type="NCBI Taxonomy" id="1802295"/>
    <lineage>
        <taxon>Bacteria</taxon>
        <taxon>Candidatus Tagaibacteriota</taxon>
    </lineage>
</organism>
<evidence type="ECO:0000313" key="2">
    <source>
        <dbReference type="Proteomes" id="UP000178302"/>
    </source>
</evidence>
<proteinExistence type="predicted"/>
<accession>A0A1G2LUC8</accession>
<reference evidence="1 2" key="1">
    <citation type="journal article" date="2016" name="Nat. Commun.">
        <title>Thousands of microbial genomes shed light on interconnected biogeochemical processes in an aquifer system.</title>
        <authorList>
            <person name="Anantharaman K."/>
            <person name="Brown C.T."/>
            <person name="Hug L.A."/>
            <person name="Sharon I."/>
            <person name="Castelle C.J."/>
            <person name="Probst A.J."/>
            <person name="Thomas B.C."/>
            <person name="Singh A."/>
            <person name="Wilkins M.J."/>
            <person name="Karaoz U."/>
            <person name="Brodie E.L."/>
            <person name="Williams K.H."/>
            <person name="Hubbard S.S."/>
            <person name="Banfield J.F."/>
        </authorList>
    </citation>
    <scope>NUCLEOTIDE SEQUENCE [LARGE SCALE GENOMIC DNA]</scope>
</reference>
<sequence length="71" mass="8447">MKVYFHFVRTAQLPGFIFKRASEMGKRSFHISEPRRKKSIYKFYFPASPCAGYIWGAWLRPRGLNPFNFVI</sequence>